<evidence type="ECO:0000256" key="4">
    <source>
        <dbReference type="ARBA" id="ARBA00022989"/>
    </source>
</evidence>
<feature type="transmembrane region" description="Helical" evidence="6">
    <location>
        <begin position="143"/>
        <end position="162"/>
    </location>
</feature>
<dbReference type="GO" id="GO:0009535">
    <property type="term" value="C:chloroplast thylakoid membrane"/>
    <property type="evidence" value="ECO:0007669"/>
    <property type="project" value="UniProtKB-SubCell"/>
</dbReference>
<gene>
    <name evidence="6 8" type="primary">ccsA</name>
</gene>
<dbReference type="InterPro" id="IPR002541">
    <property type="entry name" value="Cyt_c_assembly"/>
</dbReference>
<dbReference type="EMBL" id="GQ250046">
    <property type="protein sequence ID" value="ACS95077.1"/>
    <property type="molecule type" value="Genomic_DNA"/>
</dbReference>
<keyword evidence="6" id="KW-0793">Thylakoid</keyword>
<evidence type="ECO:0000256" key="1">
    <source>
        <dbReference type="ARBA" id="ARBA00004141"/>
    </source>
</evidence>
<keyword evidence="8" id="KW-0934">Plastid</keyword>
<evidence type="ECO:0000256" key="6">
    <source>
        <dbReference type="HAMAP-Rule" id="MF_01391"/>
    </source>
</evidence>
<feature type="transmembrane region" description="Helical" evidence="6">
    <location>
        <begin position="338"/>
        <end position="353"/>
    </location>
</feature>
<dbReference type="PANTHER" id="PTHR30071">
    <property type="entry name" value="HEME EXPORTER PROTEIN C"/>
    <property type="match status" value="1"/>
</dbReference>
<proteinExistence type="inferred from homology"/>
<dbReference type="InterPro" id="IPR017562">
    <property type="entry name" value="Cyt_c_biogenesis_CcsA"/>
</dbReference>
<evidence type="ECO:0000256" key="5">
    <source>
        <dbReference type="ARBA" id="ARBA00023136"/>
    </source>
</evidence>
<evidence type="ECO:0000256" key="2">
    <source>
        <dbReference type="ARBA" id="ARBA00022692"/>
    </source>
</evidence>
<accession>D0FXZ1</accession>
<geneLocation type="chloroplast" evidence="8"/>
<keyword evidence="3 6" id="KW-0201">Cytochrome c-type biogenesis</keyword>
<dbReference type="GeneID" id="11541789"/>
<comment type="similarity">
    <text evidence="6">Belongs to the CcmF/CycK/Ccl1/NrfE/CcsA family.</text>
</comment>
<dbReference type="PANTHER" id="PTHR30071:SF1">
    <property type="entry name" value="CYTOCHROME B_B6 PROTEIN-RELATED"/>
    <property type="match status" value="1"/>
</dbReference>
<comment type="subunit">
    <text evidence="6">May interact with Ccs1.</text>
</comment>
<dbReference type="GO" id="GO:0005886">
    <property type="term" value="C:plasma membrane"/>
    <property type="evidence" value="ECO:0007669"/>
    <property type="project" value="TreeGrafter"/>
</dbReference>
<dbReference type="RefSeq" id="YP_005089814.1">
    <property type="nucleotide sequence ID" value="NC_016732.1"/>
</dbReference>
<keyword evidence="5 6" id="KW-0472">Membrane</keyword>
<dbReference type="InterPro" id="IPR045062">
    <property type="entry name" value="Cyt_c_biogenesis_CcsA/CcmC"/>
</dbReference>
<dbReference type="HAMAP" id="MF_01391">
    <property type="entry name" value="CytC_CcsA"/>
    <property type="match status" value="1"/>
</dbReference>
<feature type="transmembrane region" description="Helical" evidence="6">
    <location>
        <begin position="365"/>
        <end position="385"/>
    </location>
</feature>
<feature type="domain" description="Cytochrome c assembly protein" evidence="7">
    <location>
        <begin position="141"/>
        <end position="390"/>
    </location>
</feature>
<keyword evidence="2 6" id="KW-0812">Transmembrane</keyword>
<evidence type="ECO:0000259" key="7">
    <source>
        <dbReference type="Pfam" id="PF01578"/>
    </source>
</evidence>
<sequence length="397" mass="43844">MNAQLANLSFLVLLCSMICYWIGPLSRDLFGNYSSKPSTVISTGLNQSVIPSELVVDGLGTKSSNNSSLFSTETNVSTLQTNAGFLGGVLNNIRSQIGYIKLSFNISNSLQLIGRSGIILSNVLLMVLLCNRWKESGHFPLSNLYESLMFLSWSFTVIHLFLENLTNSQTASNQSVGKFIGAITTPSALFTNAFATFTLPKEMQGSSSLVPALQSNWLMMHVTVMIISYAALILGSLLSIAYLIITIKRESNFDTNLDSNNITNKDTEETNSEFVSTKGTLDNSNKKNLRQSIALTLDNLSYRILGIGFPFLTIGILSGAVWANEAWGSYWSWDPKETWAFLTWLVYAIYLHTRLNKGWEGKKPAIIASLGFIVTWICYLGVNLIGEGLHSYGWIIK</sequence>
<dbReference type="GO" id="GO:0017004">
    <property type="term" value="P:cytochrome complex assembly"/>
    <property type="evidence" value="ECO:0007669"/>
    <property type="project" value="UniProtKB-UniRule"/>
</dbReference>
<feature type="transmembrane region" description="Helical" evidence="6">
    <location>
        <begin position="112"/>
        <end position="131"/>
    </location>
</feature>
<name>D0FXZ1_DUNSA</name>
<reference evidence="8" key="1">
    <citation type="journal article" date="2010" name="BMC Plant Biol.">
        <title>The Dunaliella salina organelle genomes: large sequences, inflated with intronic and intergenic DNA.</title>
        <authorList>
            <person name="Smith D.R."/>
            <person name="Lee R.W."/>
            <person name="Cushman J.C."/>
            <person name="Magnuson J.K."/>
            <person name="Tran D."/>
            <person name="Polle J.E."/>
        </authorList>
    </citation>
    <scope>NUCLEOTIDE SEQUENCE</scope>
    <source>
        <strain evidence="8">CCAP 19/18</strain>
    </source>
</reference>
<dbReference type="NCBIfam" id="TIGR03144">
    <property type="entry name" value="cytochr_II_ccsB"/>
    <property type="match status" value="1"/>
</dbReference>
<evidence type="ECO:0000313" key="8">
    <source>
        <dbReference type="EMBL" id="ACS95077.1"/>
    </source>
</evidence>
<dbReference type="Pfam" id="PF01578">
    <property type="entry name" value="Cytochrom_C_asm"/>
    <property type="match status" value="1"/>
</dbReference>
<dbReference type="AlphaFoldDB" id="D0FXZ1"/>
<comment type="subcellular location">
    <subcellularLocation>
        <location evidence="1">Membrane</location>
        <topology evidence="1">Multi-pass membrane protein</topology>
    </subcellularLocation>
    <subcellularLocation>
        <location evidence="6">Plastid</location>
        <location evidence="6">Chloroplast thylakoid membrane</location>
        <topology evidence="6">Multi-pass membrane protein</topology>
    </subcellularLocation>
</comment>
<dbReference type="GO" id="GO:0020037">
    <property type="term" value="F:heme binding"/>
    <property type="evidence" value="ECO:0007669"/>
    <property type="project" value="InterPro"/>
</dbReference>
<feature type="transmembrane region" description="Helical" evidence="6">
    <location>
        <begin position="300"/>
        <end position="323"/>
    </location>
</feature>
<evidence type="ECO:0000256" key="3">
    <source>
        <dbReference type="ARBA" id="ARBA00022748"/>
    </source>
</evidence>
<keyword evidence="4 6" id="KW-1133">Transmembrane helix</keyword>
<protein>
    <recommendedName>
        <fullName evidence="6">Cytochrome c biogenesis protein CcsA</fullName>
    </recommendedName>
</protein>
<keyword evidence="8" id="KW-0150">Chloroplast</keyword>
<comment type="function">
    <text evidence="6">Required during biogenesis of c-type cytochromes (cytochrome c6 and cytochrome f) at the step of heme attachment.</text>
</comment>
<feature type="transmembrane region" description="Helical" evidence="6">
    <location>
        <begin position="5"/>
        <end position="23"/>
    </location>
</feature>
<feature type="transmembrane region" description="Helical" evidence="6">
    <location>
        <begin position="218"/>
        <end position="245"/>
    </location>
</feature>
<organism evidence="8">
    <name type="scientific">Dunaliella salina</name>
    <name type="common">Green alga</name>
    <name type="synonym">Protococcus salinus</name>
    <dbReference type="NCBI Taxonomy" id="3046"/>
    <lineage>
        <taxon>Eukaryota</taxon>
        <taxon>Viridiplantae</taxon>
        <taxon>Chlorophyta</taxon>
        <taxon>core chlorophytes</taxon>
        <taxon>Chlorophyceae</taxon>
        <taxon>CS clade</taxon>
        <taxon>Chlamydomonadales</taxon>
        <taxon>Dunaliellaceae</taxon>
        <taxon>Dunaliella</taxon>
    </lineage>
</organism>